<reference evidence="1" key="1">
    <citation type="submission" date="2020-06" db="EMBL/GenBank/DDBJ databases">
        <authorList>
            <consortium name="Plant Systems Biology data submission"/>
        </authorList>
    </citation>
    <scope>NUCLEOTIDE SEQUENCE</scope>
    <source>
        <strain evidence="1">D6</strain>
    </source>
</reference>
<sequence length="193" mass="21815">MPPFAGDNMMLTSSLRSSHSDMRAKVQCVCFDAEPHVQFIEPVDELPDDILEACWYGEDEMKGMMQEASGVLDGSNKIDLPRGLEHCTYEGMQRRRAERSKASEAVLGEQLRQHAFKALDNAVVHNADELIAMEYRKVSQKQQELAYQRARSDAAEASDRFFHKPLSAVKNWFRSSDRSQQSLSQQSLLSTSA</sequence>
<evidence type="ECO:0000313" key="2">
    <source>
        <dbReference type="Proteomes" id="UP001153069"/>
    </source>
</evidence>
<protein>
    <submittedName>
        <fullName evidence="1">Uncharacterized protein</fullName>
    </submittedName>
</protein>
<organism evidence="1 2">
    <name type="scientific">Seminavis robusta</name>
    <dbReference type="NCBI Taxonomy" id="568900"/>
    <lineage>
        <taxon>Eukaryota</taxon>
        <taxon>Sar</taxon>
        <taxon>Stramenopiles</taxon>
        <taxon>Ochrophyta</taxon>
        <taxon>Bacillariophyta</taxon>
        <taxon>Bacillariophyceae</taxon>
        <taxon>Bacillariophycidae</taxon>
        <taxon>Naviculales</taxon>
        <taxon>Naviculaceae</taxon>
        <taxon>Seminavis</taxon>
    </lineage>
</organism>
<dbReference type="Proteomes" id="UP001153069">
    <property type="component" value="Unassembled WGS sequence"/>
</dbReference>
<comment type="caution">
    <text evidence="1">The sequence shown here is derived from an EMBL/GenBank/DDBJ whole genome shotgun (WGS) entry which is preliminary data.</text>
</comment>
<dbReference type="AlphaFoldDB" id="A0A9N8D5Q4"/>
<keyword evidence="2" id="KW-1185">Reference proteome</keyword>
<accession>A0A9N8D5Q4</accession>
<name>A0A9N8D5Q4_9STRA</name>
<evidence type="ECO:0000313" key="1">
    <source>
        <dbReference type="EMBL" id="CAB9496952.1"/>
    </source>
</evidence>
<dbReference type="EMBL" id="CAICTM010000012">
    <property type="protein sequence ID" value="CAB9496952.1"/>
    <property type="molecule type" value="Genomic_DNA"/>
</dbReference>
<gene>
    <name evidence="1" type="ORF">SEMRO_12_G009120.1</name>
</gene>
<proteinExistence type="predicted"/>